<dbReference type="InterPro" id="IPR036849">
    <property type="entry name" value="Enolase-like_C_sf"/>
</dbReference>
<comment type="caution">
    <text evidence="5">The sequence shown here is derived from an EMBL/GenBank/DDBJ whole genome shotgun (WGS) entry which is preliminary data.</text>
</comment>
<dbReference type="InterPro" id="IPR029017">
    <property type="entry name" value="Enolase-like_N"/>
</dbReference>
<dbReference type="PANTHER" id="PTHR13794:SF58">
    <property type="entry name" value="MITOCHONDRIAL ENOLASE SUPERFAMILY MEMBER 1"/>
    <property type="match status" value="1"/>
</dbReference>
<feature type="domain" description="Mandelate racemase/muconate lactonizing enzyme C-terminal" evidence="4">
    <location>
        <begin position="148"/>
        <end position="246"/>
    </location>
</feature>
<evidence type="ECO:0000259" key="4">
    <source>
        <dbReference type="SMART" id="SM00922"/>
    </source>
</evidence>
<dbReference type="PANTHER" id="PTHR13794">
    <property type="entry name" value="ENOLASE SUPERFAMILY, MANDELATE RACEMASE"/>
    <property type="match status" value="1"/>
</dbReference>
<dbReference type="Pfam" id="PF13378">
    <property type="entry name" value="MR_MLE_C"/>
    <property type="match status" value="1"/>
</dbReference>
<dbReference type="SFLD" id="SFLDG00179">
    <property type="entry name" value="mandelate_racemase"/>
    <property type="match status" value="1"/>
</dbReference>
<dbReference type="EMBL" id="JBEDNQ010000008">
    <property type="protein sequence ID" value="MEQ3552746.1"/>
    <property type="molecule type" value="Genomic_DNA"/>
</dbReference>
<dbReference type="Proteomes" id="UP001494902">
    <property type="component" value="Unassembled WGS sequence"/>
</dbReference>
<keyword evidence="3" id="KW-0460">Magnesium</keyword>
<evidence type="ECO:0000313" key="5">
    <source>
        <dbReference type="EMBL" id="MEQ3552746.1"/>
    </source>
</evidence>
<evidence type="ECO:0000313" key="6">
    <source>
        <dbReference type="Proteomes" id="UP001494902"/>
    </source>
</evidence>
<dbReference type="RefSeq" id="WP_349299816.1">
    <property type="nucleotide sequence ID" value="NZ_JBEDNQ010000008.1"/>
</dbReference>
<keyword evidence="2" id="KW-0479">Metal-binding</keyword>
<evidence type="ECO:0000256" key="1">
    <source>
        <dbReference type="ARBA" id="ARBA00001946"/>
    </source>
</evidence>
<dbReference type="SUPFAM" id="SSF54826">
    <property type="entry name" value="Enolase N-terminal domain-like"/>
    <property type="match status" value="1"/>
</dbReference>
<dbReference type="PROSITE" id="PS00908">
    <property type="entry name" value="MR_MLE_1"/>
    <property type="match status" value="1"/>
</dbReference>
<sequence length="378" mass="41379">MSIIKSVTMVTASVPLPEPVGFSSRTVTRREYTLVRVSTEKDITGIGFCYPGHAAADLSTIAVRDLLAPLVVGQDVSDIERLWNSMYQEALLHGRTGSVMRALSAIDIALWDAKAQEAGLPLHKLLGGHADRVPAYASGGYYLDGKGPDGLARELAGYVEAGFTAVKMKIGRLDHRSELDRLAAAREAIGPDVLLMLDANNAFSDLPTALRTVRAWERFDPYFVEEPFSPDDITNHARLADRVDVPIATGEIEAGRWRTREIMDRGGAIILQQDAAVCGGVSELQKIAHTASSYGVTLCPHWFHDLHAPLAGAWSNVRFVEYFAGNAVHNFCALIDRQLVVDRGELVLHDRPGLGFSFDEDVLARHTSGDWQQVDPRP</sequence>
<evidence type="ECO:0000256" key="2">
    <source>
        <dbReference type="ARBA" id="ARBA00022723"/>
    </source>
</evidence>
<dbReference type="SUPFAM" id="SSF51604">
    <property type="entry name" value="Enolase C-terminal domain-like"/>
    <property type="match status" value="1"/>
</dbReference>
<comment type="cofactor">
    <cofactor evidence="1">
        <name>Mg(2+)</name>
        <dbReference type="ChEBI" id="CHEBI:18420"/>
    </cofactor>
</comment>
<dbReference type="Pfam" id="PF02746">
    <property type="entry name" value="MR_MLE_N"/>
    <property type="match status" value="1"/>
</dbReference>
<gene>
    <name evidence="5" type="ORF">WIS52_19940</name>
</gene>
<evidence type="ECO:0000256" key="3">
    <source>
        <dbReference type="ARBA" id="ARBA00022842"/>
    </source>
</evidence>
<dbReference type="Gene3D" id="3.20.20.120">
    <property type="entry name" value="Enolase-like C-terminal domain"/>
    <property type="match status" value="1"/>
</dbReference>
<dbReference type="SMART" id="SM00922">
    <property type="entry name" value="MR_MLE"/>
    <property type="match status" value="1"/>
</dbReference>
<dbReference type="CDD" id="cd03316">
    <property type="entry name" value="MR_like"/>
    <property type="match status" value="1"/>
</dbReference>
<dbReference type="InterPro" id="IPR013341">
    <property type="entry name" value="Mandelate_racemase_N_dom"/>
</dbReference>
<dbReference type="InterPro" id="IPR029065">
    <property type="entry name" value="Enolase_C-like"/>
</dbReference>
<dbReference type="Gene3D" id="3.30.390.10">
    <property type="entry name" value="Enolase-like, N-terminal domain"/>
    <property type="match status" value="1"/>
</dbReference>
<name>A0ABV1KE55_9PSEU</name>
<organism evidence="5 6">
    <name type="scientific">Pseudonocardia nematodicida</name>
    <dbReference type="NCBI Taxonomy" id="1206997"/>
    <lineage>
        <taxon>Bacteria</taxon>
        <taxon>Bacillati</taxon>
        <taxon>Actinomycetota</taxon>
        <taxon>Actinomycetes</taxon>
        <taxon>Pseudonocardiales</taxon>
        <taxon>Pseudonocardiaceae</taxon>
        <taxon>Pseudonocardia</taxon>
    </lineage>
</organism>
<protein>
    <submittedName>
        <fullName evidence="5">Mandelate racemase/muconate lactonizing enzyme family protein</fullName>
    </submittedName>
</protein>
<accession>A0ABV1KE55</accession>
<dbReference type="InterPro" id="IPR018110">
    <property type="entry name" value="Mandel_Rmase/mucon_lact_enz_CS"/>
</dbReference>
<keyword evidence="6" id="KW-1185">Reference proteome</keyword>
<dbReference type="InterPro" id="IPR013342">
    <property type="entry name" value="Mandelate_racemase_C"/>
</dbReference>
<reference evidence="5 6" key="1">
    <citation type="submission" date="2024-03" db="EMBL/GenBank/DDBJ databases">
        <title>Draft genome sequence of Pseudonocardia nematodicida JCM 31783.</title>
        <authorList>
            <person name="Butdee W."/>
            <person name="Duangmal K."/>
        </authorList>
    </citation>
    <scope>NUCLEOTIDE SEQUENCE [LARGE SCALE GENOMIC DNA]</scope>
    <source>
        <strain evidence="5 6">JCM 31783</strain>
    </source>
</reference>
<dbReference type="InterPro" id="IPR046945">
    <property type="entry name" value="RHMD-like"/>
</dbReference>
<dbReference type="SFLD" id="SFLDS00001">
    <property type="entry name" value="Enolase"/>
    <property type="match status" value="1"/>
</dbReference>
<proteinExistence type="predicted"/>